<proteinExistence type="predicted"/>
<dbReference type="Proteomes" id="UP000005143">
    <property type="component" value="Unassembled WGS sequence"/>
</dbReference>
<dbReference type="SUPFAM" id="SSF69304">
    <property type="entry name" value="Tricorn protease N-terminal domain"/>
    <property type="match status" value="1"/>
</dbReference>
<name>H0EBE4_9ACTN</name>
<organism evidence="1 2">
    <name type="scientific">Patulibacter medicamentivorans</name>
    <dbReference type="NCBI Taxonomy" id="1097667"/>
    <lineage>
        <taxon>Bacteria</taxon>
        <taxon>Bacillati</taxon>
        <taxon>Actinomycetota</taxon>
        <taxon>Thermoleophilia</taxon>
        <taxon>Solirubrobacterales</taxon>
        <taxon>Patulibacteraceae</taxon>
        <taxon>Patulibacter</taxon>
    </lineage>
</organism>
<dbReference type="InterPro" id="IPR011042">
    <property type="entry name" value="6-blade_b-propeller_TolB-like"/>
</dbReference>
<dbReference type="EMBL" id="AGUD01000306">
    <property type="protein sequence ID" value="EHN09020.1"/>
    <property type="molecule type" value="Genomic_DNA"/>
</dbReference>
<dbReference type="Gene3D" id="2.120.10.30">
    <property type="entry name" value="TolB, C-terminal domain"/>
    <property type="match status" value="1"/>
</dbReference>
<gene>
    <name evidence="1" type="ORF">PAI11_41730</name>
</gene>
<dbReference type="AlphaFoldDB" id="H0EBE4"/>
<dbReference type="RefSeq" id="WP_007578892.1">
    <property type="nucleotide sequence ID" value="NZ_AGUD01000306.1"/>
</dbReference>
<reference evidence="1 2" key="1">
    <citation type="journal article" date="2013" name="Biodegradation">
        <title>Quantitative proteomic analysis of ibuprofen-degrading Patulibacter sp. strain I11.</title>
        <authorList>
            <person name="Almeida B."/>
            <person name="Kjeldal H."/>
            <person name="Lolas I."/>
            <person name="Knudsen A.D."/>
            <person name="Carvalho G."/>
            <person name="Nielsen K.L."/>
            <person name="Barreto Crespo M.T."/>
            <person name="Stensballe A."/>
            <person name="Nielsen J.L."/>
        </authorList>
    </citation>
    <scope>NUCLEOTIDE SEQUENCE [LARGE SCALE GENOMIC DNA]</scope>
    <source>
        <strain evidence="1 2">I11</strain>
    </source>
</reference>
<dbReference type="OrthoDB" id="5243185at2"/>
<protein>
    <submittedName>
        <fullName evidence="1">Uncharacterized protein</fullName>
    </submittedName>
</protein>
<sequence>MQQLRAWFSRRNVTVGGAAAISVAVASVAFAGPIVYSEYTTGGERENRVVQSDGSGDARLPDGVAAISVSPDGQRLAQVGLTYEKGNDGYDEATRSWLRISRGDGSGSVIIVEHPIGRRVSKVVAGKPVWSPDGSRVLVDELDARQPRRIHVTRLSCTVDRPACDRVGSRTVTGESAPDAGDLFETDILGWQAQDGPVRIASPALYRPAAARCGARGVVLHGPRVTVKALWATSSFGAPLLLRGILRGDDQARFGYPTKQSIDPRSVGAITVADGTLAYDAPKAAIRRSAIRCTKRTVRWSGARSIGLPRLRLRHAGRTAVLPRPAGLLREDGLRLVPTADGGALLLSRPSPSTSRGRTVCDRRDDWCNGLGRRPGGERPQRVWRYRPGTAVLTPVTGISRAALRTITAASDFAVGDGESVMAVDDRQITRVPLDGGTPTVVARGEGLALGVAAW</sequence>
<evidence type="ECO:0000313" key="1">
    <source>
        <dbReference type="EMBL" id="EHN09020.1"/>
    </source>
</evidence>
<comment type="caution">
    <text evidence="1">The sequence shown here is derived from an EMBL/GenBank/DDBJ whole genome shotgun (WGS) entry which is preliminary data.</text>
</comment>
<evidence type="ECO:0000313" key="2">
    <source>
        <dbReference type="Proteomes" id="UP000005143"/>
    </source>
</evidence>
<accession>H0EBE4</accession>
<keyword evidence="2" id="KW-1185">Reference proteome</keyword>